<dbReference type="OrthoDB" id="4161192at2759"/>
<organism evidence="3 4">
    <name type="scientific">Trichoderma asperellum</name>
    <name type="common">Filamentous fungus</name>
    <dbReference type="NCBI Taxonomy" id="101201"/>
    <lineage>
        <taxon>Eukaryota</taxon>
        <taxon>Fungi</taxon>
        <taxon>Dikarya</taxon>
        <taxon>Ascomycota</taxon>
        <taxon>Pezizomycotina</taxon>
        <taxon>Sordariomycetes</taxon>
        <taxon>Hypocreomycetidae</taxon>
        <taxon>Hypocreales</taxon>
        <taxon>Hypocreaceae</taxon>
        <taxon>Trichoderma</taxon>
    </lineage>
</organism>
<feature type="compositionally biased region" description="Low complexity" evidence="1">
    <location>
        <begin position="75"/>
        <end position="85"/>
    </location>
</feature>
<sequence length="175" mass="19345">MFPRRRRPILGAAVLVGASSVAAKREVQRQGMMSAQREMEIQYQVDARRREEEEQERRTQRAVEEALKKSAAENQAAQQQQAAVVSPPPQQQQLYNNPMPIQTQDSGYLAATPGQPAYMMAAASAPLPPSPQPPAYYLSASPSQEARPKSAQGLPAQDSKTRYCSPREFAHVKIV</sequence>
<dbReference type="AlphaFoldDB" id="A0A6V8QYI9"/>
<name>A0A6V8QYI9_TRIAP</name>
<evidence type="ECO:0000313" key="3">
    <source>
        <dbReference type="EMBL" id="GFP55443.1"/>
    </source>
</evidence>
<dbReference type="EMBL" id="BLZH01000005">
    <property type="protein sequence ID" value="GFP55443.1"/>
    <property type="molecule type" value="Genomic_DNA"/>
</dbReference>
<comment type="caution">
    <text evidence="3">The sequence shown here is derived from an EMBL/GenBank/DDBJ whole genome shotgun (WGS) entry which is preliminary data.</text>
</comment>
<feature type="compositionally biased region" description="Low complexity" evidence="1">
    <location>
        <begin position="115"/>
        <end position="125"/>
    </location>
</feature>
<gene>
    <name evidence="3" type="ORF">TASIC1_0005030100</name>
</gene>
<feature type="compositionally biased region" description="Polar residues" evidence="1">
    <location>
        <begin position="94"/>
        <end position="106"/>
    </location>
</feature>
<feature type="signal peptide" evidence="2">
    <location>
        <begin position="1"/>
        <end position="23"/>
    </location>
</feature>
<feature type="chain" id="PRO_5027883688" evidence="2">
    <location>
        <begin position="24"/>
        <end position="175"/>
    </location>
</feature>
<accession>A0A6V8QYI9</accession>
<feature type="region of interest" description="Disordered" evidence="1">
    <location>
        <begin position="46"/>
        <end position="165"/>
    </location>
</feature>
<dbReference type="Proteomes" id="UP000517252">
    <property type="component" value="Unassembled WGS sequence"/>
</dbReference>
<evidence type="ECO:0000256" key="1">
    <source>
        <dbReference type="SAM" id="MobiDB-lite"/>
    </source>
</evidence>
<proteinExistence type="predicted"/>
<evidence type="ECO:0000313" key="4">
    <source>
        <dbReference type="Proteomes" id="UP000517252"/>
    </source>
</evidence>
<feature type="compositionally biased region" description="Low complexity" evidence="1">
    <location>
        <begin position="135"/>
        <end position="144"/>
    </location>
</feature>
<reference evidence="3 4" key="1">
    <citation type="submission" date="2020-07" db="EMBL/GenBank/DDBJ databases">
        <title>Trichoderma asperellum IC-1 whole genome shotgun sequence.</title>
        <authorList>
            <person name="Kanamasa S."/>
            <person name="Takahashi H."/>
        </authorList>
    </citation>
    <scope>NUCLEOTIDE SEQUENCE [LARGE SCALE GENOMIC DNA]</scope>
    <source>
        <strain evidence="3 4">IC-1</strain>
    </source>
</reference>
<feature type="compositionally biased region" description="Basic and acidic residues" evidence="1">
    <location>
        <begin position="46"/>
        <end position="71"/>
    </location>
</feature>
<protein>
    <submittedName>
        <fullName evidence="3">Uncharacterized protein</fullName>
    </submittedName>
</protein>
<evidence type="ECO:0000256" key="2">
    <source>
        <dbReference type="SAM" id="SignalP"/>
    </source>
</evidence>
<keyword evidence="2" id="KW-0732">Signal</keyword>